<dbReference type="PANTHER" id="PTHR42736:SF1">
    <property type="entry name" value="PROTEIN-GLUTAMINE GAMMA-GLUTAMYLTRANSFERASE"/>
    <property type="match status" value="1"/>
</dbReference>
<protein>
    <submittedName>
        <fullName evidence="4">Transglutaminase-like superfamily protein</fullName>
    </submittedName>
</protein>
<evidence type="ECO:0000313" key="5">
    <source>
        <dbReference type="Proteomes" id="UP000194464"/>
    </source>
</evidence>
<dbReference type="InterPro" id="IPR038765">
    <property type="entry name" value="Papain-like_cys_pep_sf"/>
</dbReference>
<name>A0ABY1RHS4_9MICO</name>
<dbReference type="EMBL" id="FXWJ01000005">
    <property type="protein sequence ID" value="SMQ73795.1"/>
    <property type="molecule type" value="Genomic_DNA"/>
</dbReference>
<feature type="region of interest" description="Disordered" evidence="1">
    <location>
        <begin position="1"/>
        <end position="61"/>
    </location>
</feature>
<evidence type="ECO:0000256" key="2">
    <source>
        <dbReference type="SAM" id="Phobius"/>
    </source>
</evidence>
<feature type="transmembrane region" description="Helical" evidence="2">
    <location>
        <begin position="208"/>
        <end position="225"/>
    </location>
</feature>
<organism evidence="4 5">
    <name type="scientific">Plantibacter elymi</name>
    <name type="common">nom. nud.</name>
    <dbReference type="NCBI Taxonomy" id="199708"/>
    <lineage>
        <taxon>Bacteria</taxon>
        <taxon>Bacillati</taxon>
        <taxon>Actinomycetota</taxon>
        <taxon>Actinomycetes</taxon>
        <taxon>Micrococcales</taxon>
        <taxon>Microbacteriaceae</taxon>
        <taxon>Plantibacter</taxon>
    </lineage>
</organism>
<feature type="compositionally biased region" description="Basic and acidic residues" evidence="1">
    <location>
        <begin position="769"/>
        <end position="781"/>
    </location>
</feature>
<proteinExistence type="predicted"/>
<dbReference type="InterPro" id="IPR002931">
    <property type="entry name" value="Transglutaminase-like"/>
</dbReference>
<feature type="transmembrane region" description="Helical" evidence="2">
    <location>
        <begin position="71"/>
        <end position="89"/>
    </location>
</feature>
<feature type="compositionally biased region" description="Gly residues" evidence="1">
    <location>
        <begin position="783"/>
        <end position="797"/>
    </location>
</feature>
<feature type="transmembrane region" description="Helical" evidence="2">
    <location>
        <begin position="284"/>
        <end position="305"/>
    </location>
</feature>
<dbReference type="InterPro" id="IPR052901">
    <property type="entry name" value="Bact_TGase-like"/>
</dbReference>
<dbReference type="PANTHER" id="PTHR42736">
    <property type="entry name" value="PROTEIN-GLUTAMINE GAMMA-GLUTAMYLTRANSFERASE"/>
    <property type="match status" value="1"/>
</dbReference>
<feature type="region of interest" description="Disordered" evidence="1">
    <location>
        <begin position="769"/>
        <end position="800"/>
    </location>
</feature>
<feature type="transmembrane region" description="Helical" evidence="2">
    <location>
        <begin position="674"/>
        <end position="697"/>
    </location>
</feature>
<dbReference type="SUPFAM" id="SSF54001">
    <property type="entry name" value="Cysteine proteinases"/>
    <property type="match status" value="1"/>
</dbReference>
<sequence>MSVAEERRAAAAARGRVSSRGGVPSGVRPGAGSANPRRPSLGGTGGGSWSGSAGKRRDDPRDTANVGDLRLGLAAFLLLATGGLGFGRVLDALDWWFVTNLVIAIVLATAILLRRTRLPAVFVWLGAGVAWLLTITLFFASETAIIGIVPTQTTLGAFERLRDAGFHTFHDGSAPLDTDAGVVFVMAAGGGLVALAVAWLVLGRHAPVLAAVLVFAVYAGPTVAVSFPLDPWVFAFVALSFLWLLREDVRRRELLRALASARAAGDGRGVGPSAMTGAGRFGGLGPAVLVSAVAVVVALLTPAVLPDLAVRDVTAGARGSGPFVNGINPLISLGQSLRRPANTTALEYTTTADDAPYLKVTDLRDFTGTVWGPDNSGYNDGNTLDAFPAPAGLSEAIPVETFETTVTVDSLSSPWLPLPYPTKQVEGLRGDWRFEAAGLTAMAERGSTRGQTYTATSTAILPTAQQMRDVPPVADPASAAPYLELPDDLPQIIRDTAADVTATASTDYDRAIALQRYFRSTFEYSESAPVEEGFDGSGAEVIATFLERKAGYCIHFSSAMAVMSRVLGIPARIAIGYLPGTTIDNTPANRDTYIVTSDQLHAWPELYFEGVGWVPFEPTASRGVVTQFSDASTATPGSGSVNPDSRPAPTAASTPTPTADALGGPTSTQSGGAFTAALVPLAILLGVLVLLATPSIARGLRRATGRRRALADGTSAGWAWAEFLDTARDLGFPVTSAESPRGFASRLRGQFRIESPAVDRLVAAVERESYAPSAGERRDSEGGGDPRIGSSTGGGASAGSVDAALAEAKAALRSASQPLERVLAAVLPRSLVLRRDQRVDWRPPAAS</sequence>
<dbReference type="Pfam" id="PF01841">
    <property type="entry name" value="Transglut_core"/>
    <property type="match status" value="1"/>
</dbReference>
<feature type="domain" description="Transglutaminase-like" evidence="3">
    <location>
        <begin position="545"/>
        <end position="620"/>
    </location>
</feature>
<feature type="transmembrane region" description="Helical" evidence="2">
    <location>
        <begin position="231"/>
        <end position="246"/>
    </location>
</feature>
<evidence type="ECO:0000313" key="4">
    <source>
        <dbReference type="EMBL" id="SMQ73795.1"/>
    </source>
</evidence>
<keyword evidence="5" id="KW-1185">Reference proteome</keyword>
<feature type="region of interest" description="Disordered" evidence="1">
    <location>
        <begin position="631"/>
        <end position="667"/>
    </location>
</feature>
<feature type="transmembrane region" description="Helical" evidence="2">
    <location>
        <begin position="120"/>
        <end position="140"/>
    </location>
</feature>
<feature type="transmembrane region" description="Helical" evidence="2">
    <location>
        <begin position="95"/>
        <end position="113"/>
    </location>
</feature>
<keyword evidence="2" id="KW-1133">Transmembrane helix</keyword>
<dbReference type="SMART" id="SM00460">
    <property type="entry name" value="TGc"/>
    <property type="match status" value="1"/>
</dbReference>
<reference evidence="4 5" key="1">
    <citation type="submission" date="2017-04" db="EMBL/GenBank/DDBJ databases">
        <authorList>
            <person name="Varghese N."/>
            <person name="Submissions S."/>
        </authorList>
    </citation>
    <scope>NUCLEOTIDE SEQUENCE [LARGE SCALE GENOMIC DNA]</scope>
    <source>
        <strain evidence="4 5">VKM Ac-1784</strain>
    </source>
</reference>
<dbReference type="InterPro" id="IPR021878">
    <property type="entry name" value="TgpA_N"/>
</dbReference>
<accession>A0ABY1RHS4</accession>
<keyword evidence="2" id="KW-0472">Membrane</keyword>
<feature type="compositionally biased region" description="Polar residues" evidence="1">
    <location>
        <begin position="631"/>
        <end position="643"/>
    </location>
</feature>
<dbReference type="Pfam" id="PF11992">
    <property type="entry name" value="TgpA_N"/>
    <property type="match status" value="1"/>
</dbReference>
<evidence type="ECO:0000259" key="3">
    <source>
        <dbReference type="SMART" id="SM00460"/>
    </source>
</evidence>
<feature type="transmembrane region" description="Helical" evidence="2">
    <location>
        <begin position="180"/>
        <end position="201"/>
    </location>
</feature>
<evidence type="ECO:0000256" key="1">
    <source>
        <dbReference type="SAM" id="MobiDB-lite"/>
    </source>
</evidence>
<gene>
    <name evidence="4" type="ORF">SAMN06295909_3442</name>
</gene>
<comment type="caution">
    <text evidence="4">The sequence shown here is derived from an EMBL/GenBank/DDBJ whole genome shotgun (WGS) entry which is preliminary data.</text>
</comment>
<keyword evidence="2" id="KW-0812">Transmembrane</keyword>
<dbReference type="Gene3D" id="3.10.620.30">
    <property type="match status" value="1"/>
</dbReference>
<dbReference type="RefSeq" id="WP_133060030.1">
    <property type="nucleotide sequence ID" value="NZ_FXWJ01000005.1"/>
</dbReference>
<feature type="compositionally biased region" description="Low complexity" evidence="1">
    <location>
        <begin position="10"/>
        <end position="41"/>
    </location>
</feature>
<dbReference type="Proteomes" id="UP000194464">
    <property type="component" value="Unassembled WGS sequence"/>
</dbReference>
<feature type="compositionally biased region" description="Low complexity" evidence="1">
    <location>
        <begin position="647"/>
        <end position="659"/>
    </location>
</feature>